<proteinExistence type="predicted"/>
<evidence type="ECO:0000313" key="1">
    <source>
        <dbReference type="EMBL" id="ACV62283.1"/>
    </source>
</evidence>
<dbReference type="Proteomes" id="UP000002217">
    <property type="component" value="Chromosome"/>
</dbReference>
<organism evidence="1 2">
    <name type="scientific">Desulfofarcimen acetoxidans (strain ATCC 49208 / DSM 771 / KCTC 5769 / VKM B-1644 / 5575)</name>
    <name type="common">Desulfotomaculum acetoxidans</name>
    <dbReference type="NCBI Taxonomy" id="485916"/>
    <lineage>
        <taxon>Bacteria</taxon>
        <taxon>Bacillati</taxon>
        <taxon>Bacillota</taxon>
        <taxon>Clostridia</taxon>
        <taxon>Eubacteriales</taxon>
        <taxon>Peptococcaceae</taxon>
        <taxon>Desulfofarcimen</taxon>
    </lineage>
</organism>
<reference evidence="1 2" key="1">
    <citation type="journal article" date="2009" name="Stand. Genomic Sci.">
        <title>Complete genome sequence of Desulfotomaculum acetoxidans type strain (5575).</title>
        <authorList>
            <person name="Spring S."/>
            <person name="Lapidus A."/>
            <person name="Schroder M."/>
            <person name="Gleim D."/>
            <person name="Sims D."/>
            <person name="Meincke L."/>
            <person name="Glavina Del Rio T."/>
            <person name="Tice H."/>
            <person name="Copeland A."/>
            <person name="Cheng J.F."/>
            <person name="Lucas S."/>
            <person name="Chen F."/>
            <person name="Nolan M."/>
            <person name="Bruce D."/>
            <person name="Goodwin L."/>
            <person name="Pitluck S."/>
            <person name="Ivanova N."/>
            <person name="Mavromatis K."/>
            <person name="Mikhailova N."/>
            <person name="Pati A."/>
            <person name="Chen A."/>
            <person name="Palaniappan K."/>
            <person name="Land M."/>
            <person name="Hauser L."/>
            <person name="Chang Y.J."/>
            <person name="Jeffries C.D."/>
            <person name="Chain P."/>
            <person name="Saunders E."/>
            <person name="Brettin T."/>
            <person name="Detter J.C."/>
            <person name="Goker M."/>
            <person name="Bristow J."/>
            <person name="Eisen J.A."/>
            <person name="Markowitz V."/>
            <person name="Hugenholtz P."/>
            <person name="Kyrpides N.C."/>
            <person name="Klenk H.P."/>
            <person name="Han C."/>
        </authorList>
    </citation>
    <scope>NUCLEOTIDE SEQUENCE [LARGE SCALE GENOMIC DNA]</scope>
    <source>
        <strain evidence="2">ATCC 49208 / DSM 771 / VKM B-1644</strain>
    </source>
</reference>
<protein>
    <submittedName>
        <fullName evidence="1">Uncharacterized protein</fullName>
    </submittedName>
</protein>
<dbReference type="OrthoDB" id="1806536at2"/>
<dbReference type="AlphaFoldDB" id="C8W6J4"/>
<dbReference type="KEGG" id="dae:Dtox_1408"/>
<dbReference type="eggNOG" id="ENOG5033WU7">
    <property type="taxonomic scope" value="Bacteria"/>
</dbReference>
<evidence type="ECO:0000313" key="2">
    <source>
        <dbReference type="Proteomes" id="UP000002217"/>
    </source>
</evidence>
<sequence>MVLKKRFEIYHICKQIEKVIGRRYNIRPDLDEGDSPDLPGYCSKETIAGLFRAWRLNEIHLQLVIAVNRLQVVNFQQLMKVTAMKSDDCFAYLDECVRFGLLCENTPQDKDGSTVYDKLYFVDTGGIFALEETEIPYNKLLYTSGIDQRINICRRNIFIVENGYKEVPRGLTLFENIVGDSYHLEEGIVLYDSSIALSLGLVQEVKEYLTELSCSQVKVYDLYLKKYGIDNLI</sequence>
<name>C8W6J4_DESAS</name>
<dbReference type="RefSeq" id="WP_015756998.1">
    <property type="nucleotide sequence ID" value="NC_013216.1"/>
</dbReference>
<accession>C8W6J4</accession>
<keyword evidence="2" id="KW-1185">Reference proteome</keyword>
<gene>
    <name evidence="1" type="ordered locus">Dtox_1408</name>
</gene>
<dbReference type="STRING" id="485916.Dtox_1408"/>
<dbReference type="HOGENOM" id="CLU_1136624_0_0_9"/>
<dbReference type="EMBL" id="CP001720">
    <property type="protein sequence ID" value="ACV62283.1"/>
    <property type="molecule type" value="Genomic_DNA"/>
</dbReference>